<proteinExistence type="predicted"/>
<name>A0A8H4RZJ4_9HELO</name>
<dbReference type="EMBL" id="JAAMPI010000003">
    <property type="protein sequence ID" value="KAF4638005.1"/>
    <property type="molecule type" value="Genomic_DNA"/>
</dbReference>
<accession>A0A8H4RZJ4</accession>
<dbReference type="PANTHER" id="PTHR33112">
    <property type="entry name" value="DOMAIN PROTEIN, PUTATIVE-RELATED"/>
    <property type="match status" value="1"/>
</dbReference>
<evidence type="ECO:0000313" key="3">
    <source>
        <dbReference type="Proteomes" id="UP000566819"/>
    </source>
</evidence>
<dbReference type="Proteomes" id="UP000566819">
    <property type="component" value="Unassembled WGS sequence"/>
</dbReference>
<dbReference type="Pfam" id="PF06985">
    <property type="entry name" value="HET"/>
    <property type="match status" value="1"/>
</dbReference>
<gene>
    <name evidence="2" type="ORF">G7Y89_g91</name>
</gene>
<dbReference type="AlphaFoldDB" id="A0A8H4RZJ4"/>
<comment type="caution">
    <text evidence="2">The sequence shown here is derived from an EMBL/GenBank/DDBJ whole genome shotgun (WGS) entry which is preliminary data.</text>
</comment>
<reference evidence="2 3" key="1">
    <citation type="submission" date="2020-03" db="EMBL/GenBank/DDBJ databases">
        <title>Draft Genome Sequence of Cudoniella acicularis.</title>
        <authorList>
            <person name="Buettner E."/>
            <person name="Kellner H."/>
        </authorList>
    </citation>
    <scope>NUCLEOTIDE SEQUENCE [LARGE SCALE GENOMIC DNA]</scope>
    <source>
        <strain evidence="2 3">DSM 108380</strain>
    </source>
</reference>
<dbReference type="InterPro" id="IPR010730">
    <property type="entry name" value="HET"/>
</dbReference>
<evidence type="ECO:0000313" key="2">
    <source>
        <dbReference type="EMBL" id="KAF4638005.1"/>
    </source>
</evidence>
<evidence type="ECO:0000259" key="1">
    <source>
        <dbReference type="Pfam" id="PF06985"/>
    </source>
</evidence>
<protein>
    <recommendedName>
        <fullName evidence="1">Heterokaryon incompatibility domain-containing protein</fullName>
    </recommendedName>
</protein>
<feature type="domain" description="Heterokaryon incompatibility" evidence="1">
    <location>
        <begin position="232"/>
        <end position="387"/>
    </location>
</feature>
<organism evidence="2 3">
    <name type="scientific">Cudoniella acicularis</name>
    <dbReference type="NCBI Taxonomy" id="354080"/>
    <lineage>
        <taxon>Eukaryota</taxon>
        <taxon>Fungi</taxon>
        <taxon>Dikarya</taxon>
        <taxon>Ascomycota</taxon>
        <taxon>Pezizomycotina</taxon>
        <taxon>Leotiomycetes</taxon>
        <taxon>Helotiales</taxon>
        <taxon>Tricladiaceae</taxon>
        <taxon>Cudoniella</taxon>
    </lineage>
</organism>
<sequence>MMLCQFCEGLTIQTLFEIAQKQINTITDNHQFYNFPLDVYYKHQPSYSSLLRSAQNGCELCGFIQQEFKNFPIRRKRKVEGSAWIADIEAEVFEKQEDDLPTDIRICLTSSYCFDHSNPKELSMFDTLLVQAGDEDPVEGVILPVTLRLGTPRKSPVILDGVQIGRWQVDPDLASTENFSIARKWLEECCKDHVSCPSSRETVFPTRLIDVGDTSGLEAARLFITIDQKGNYLALSHCWGGDMPLRLLSSNLQDFCVEIPFDELSANFQDAIKITRELGFRYIWIDSLCIIQDSFLDWENESAKMANIYQNAMLTIAGSMSKKSTEGILKARDSFTMDPASMHHLKLHIGCRASESVSLAWKDDEEEDLAAVFARGSLASRGWTFQERVLSHRVLHYGRRQIYWQCRNGFLAAEGTPEGNNFPQLVDYPTVSEHLASKLQTHINHIDSQKVYNDWYDLVAEYSGKSLTRGSDKFPALAGLATEVALVTNDQYMAGIWRKDWQRGLFWQSEIGKAIHSRTYRAPSWSWAVTDDPILFSYSRHEVMRTRFESFDAELLDYHSALSGKSPFAEIKSASLELRGLTYPLFRSQQIIHPQAPGLLEASVYFDEPHHESPDIFRDAQAMMYRVKTENGEYALLSLGIGFASDTPMEWDNDLEVVFRPKYLLFLISSYYSESEDVHTVIGAKSAEESKLIVGSVAEALILWWNSDKGGFYQRAGYASFSIEGVDELQALTKDWTQQTLNIF</sequence>
<keyword evidence="3" id="KW-1185">Reference proteome</keyword>
<dbReference type="PANTHER" id="PTHR33112:SF16">
    <property type="entry name" value="HETEROKARYON INCOMPATIBILITY DOMAIN-CONTAINING PROTEIN"/>
    <property type="match status" value="1"/>
</dbReference>
<dbReference type="OrthoDB" id="5362512at2759"/>